<protein>
    <submittedName>
        <fullName evidence="1">Uncharacterized protein</fullName>
    </submittedName>
</protein>
<comment type="caution">
    <text evidence="1">The sequence shown here is derived from an EMBL/GenBank/DDBJ whole genome shotgun (WGS) entry which is preliminary data.</text>
</comment>
<name>X6MWA0_RETFI</name>
<proteinExistence type="predicted"/>
<dbReference type="Proteomes" id="UP000023152">
    <property type="component" value="Unassembled WGS sequence"/>
</dbReference>
<accession>X6MWA0</accession>
<dbReference type="EMBL" id="ASPP01016785">
    <property type="protein sequence ID" value="ETO17360.1"/>
    <property type="molecule type" value="Genomic_DNA"/>
</dbReference>
<evidence type="ECO:0000313" key="1">
    <source>
        <dbReference type="EMBL" id="ETO17360.1"/>
    </source>
</evidence>
<gene>
    <name evidence="1" type="ORF">RFI_19961</name>
</gene>
<keyword evidence="2" id="KW-1185">Reference proteome</keyword>
<evidence type="ECO:0000313" key="2">
    <source>
        <dbReference type="Proteomes" id="UP000023152"/>
    </source>
</evidence>
<dbReference type="AlphaFoldDB" id="X6MWA0"/>
<organism evidence="1 2">
    <name type="scientific">Reticulomyxa filosa</name>
    <dbReference type="NCBI Taxonomy" id="46433"/>
    <lineage>
        <taxon>Eukaryota</taxon>
        <taxon>Sar</taxon>
        <taxon>Rhizaria</taxon>
        <taxon>Retaria</taxon>
        <taxon>Foraminifera</taxon>
        <taxon>Monothalamids</taxon>
        <taxon>Reticulomyxidae</taxon>
        <taxon>Reticulomyxa</taxon>
    </lineage>
</organism>
<reference evidence="1 2" key="1">
    <citation type="journal article" date="2013" name="Curr. Biol.">
        <title>The Genome of the Foraminiferan Reticulomyxa filosa.</title>
        <authorList>
            <person name="Glockner G."/>
            <person name="Hulsmann N."/>
            <person name="Schleicher M."/>
            <person name="Noegel A.A."/>
            <person name="Eichinger L."/>
            <person name="Gallinger C."/>
            <person name="Pawlowski J."/>
            <person name="Sierra R."/>
            <person name="Euteneuer U."/>
            <person name="Pillet L."/>
            <person name="Moustafa A."/>
            <person name="Platzer M."/>
            <person name="Groth M."/>
            <person name="Szafranski K."/>
            <person name="Schliwa M."/>
        </authorList>
    </citation>
    <scope>NUCLEOTIDE SEQUENCE [LARGE SCALE GENOMIC DNA]</scope>
</reference>
<sequence>MRDSNQLKKNGPRLGQLEGFFPKKEDLKEALTKKNRGKHKNKYTDTIKGIFFLKKKFIKMVSLFFKKKKKNNKDLKDDRALDDSEIINPYHNGERKLDDFAPKDKNNAKLDTNAVPLHQEIDQSFPIFSFFFLMLTFYPQLAKSHMHAHESKALHVMIELRRSSAVKRKKKASAKKRKTSVRKHADIVNPLPSTKMIKSSSLRIHFNFNIKLLSNLIILFLFAKKVEIKMQISSLFDQHICISSLALIIIKKRRVQIAREYTTNAFNFFFFFEPFDDCLRKQKKDQRFESP</sequence>